<organism evidence="2 3">
    <name type="scientific">Mycobacterium basiliense</name>
    <dbReference type="NCBI Taxonomy" id="2094119"/>
    <lineage>
        <taxon>Bacteria</taxon>
        <taxon>Bacillati</taxon>
        <taxon>Actinomycetota</taxon>
        <taxon>Actinomycetes</taxon>
        <taxon>Mycobacteriales</taxon>
        <taxon>Mycobacteriaceae</taxon>
        <taxon>Mycobacterium</taxon>
    </lineage>
</organism>
<dbReference type="EMBL" id="LR130759">
    <property type="protein sequence ID" value="VDM89023.1"/>
    <property type="molecule type" value="Genomic_DNA"/>
</dbReference>
<dbReference type="KEGG" id="mbai:MB901379_02590"/>
<name>A0A3S4BIH5_9MYCO</name>
<dbReference type="Proteomes" id="UP000269998">
    <property type="component" value="Chromosome"/>
</dbReference>
<accession>A0A3S4BIH5</accession>
<keyword evidence="3" id="KW-1185">Reference proteome</keyword>
<feature type="compositionally biased region" description="Basic and acidic residues" evidence="1">
    <location>
        <begin position="42"/>
        <end position="65"/>
    </location>
</feature>
<evidence type="ECO:0000313" key="3">
    <source>
        <dbReference type="Proteomes" id="UP000269998"/>
    </source>
</evidence>
<evidence type="ECO:0008006" key="4">
    <source>
        <dbReference type="Google" id="ProtNLM"/>
    </source>
</evidence>
<dbReference type="AlphaFoldDB" id="A0A3S4BIH5"/>
<evidence type="ECO:0000313" key="2">
    <source>
        <dbReference type="EMBL" id="VDM89023.1"/>
    </source>
</evidence>
<proteinExistence type="predicted"/>
<evidence type="ECO:0000256" key="1">
    <source>
        <dbReference type="SAM" id="MobiDB-lite"/>
    </source>
</evidence>
<sequence>MRIIDADGHVADNPTLAIEAVRRWPEHVKITADSRPGLTIEGPEKRGDWIEGGWRRDTCRPEISG</sequence>
<reference evidence="3" key="1">
    <citation type="submission" date="2018-02" db="EMBL/GenBank/DDBJ databases">
        <authorList>
            <person name="Seth-Smith MB H."/>
            <person name="Seth-Smith H."/>
        </authorList>
    </citation>
    <scope>NUCLEOTIDE SEQUENCE [LARGE SCALE GENOMIC DNA]</scope>
</reference>
<protein>
    <recommendedName>
        <fullName evidence="4">Amidohydrolase</fullName>
    </recommendedName>
</protein>
<gene>
    <name evidence="2" type="ORF">MB901379_02590</name>
</gene>
<feature type="region of interest" description="Disordered" evidence="1">
    <location>
        <begin position="36"/>
        <end position="65"/>
    </location>
</feature>